<keyword evidence="2" id="KW-1185">Reference proteome</keyword>
<accession>A0AAV2S0B7</accession>
<name>A0AAV2S0B7_MEGNR</name>
<dbReference type="EMBL" id="CAXKWB010037543">
    <property type="protein sequence ID" value="CAL4150138.1"/>
    <property type="molecule type" value="Genomic_DNA"/>
</dbReference>
<proteinExistence type="predicted"/>
<organism evidence="1 2">
    <name type="scientific">Meganyctiphanes norvegica</name>
    <name type="common">Northern krill</name>
    <name type="synonym">Thysanopoda norvegica</name>
    <dbReference type="NCBI Taxonomy" id="48144"/>
    <lineage>
        <taxon>Eukaryota</taxon>
        <taxon>Metazoa</taxon>
        <taxon>Ecdysozoa</taxon>
        <taxon>Arthropoda</taxon>
        <taxon>Crustacea</taxon>
        <taxon>Multicrustacea</taxon>
        <taxon>Malacostraca</taxon>
        <taxon>Eumalacostraca</taxon>
        <taxon>Eucarida</taxon>
        <taxon>Euphausiacea</taxon>
        <taxon>Euphausiidae</taxon>
        <taxon>Meganyctiphanes</taxon>
    </lineage>
</organism>
<protein>
    <submittedName>
        <fullName evidence="1">Uncharacterized protein</fullName>
    </submittedName>
</protein>
<sequence length="281" mass="30338">QMLGEALLCQSNVACTNPIQSLCTSSNQGSPLVHPLDNTERNAADPNANLDHRAFGINICDTVPLAYAVLTEDNISSEFAVTRIARITIKDGRLHLHALRKHVPLPEDAICFPYWVLRNMVDMSQALTFLDVGWGGSSSMGRVYARMMGDTPRSNQYVWFCTGEKGPSYVNTVFCAHSNKGLPGEWLGIGDGRFTIPLVSDLTTGSEYCHPKEAGIISAVRMGEDNSCQNGKFGVTIKSSPGKSSVAFGRVESGLSIFELVAELGQINQASVIDCGIVIPL</sequence>
<dbReference type="InterPro" id="IPR029000">
    <property type="entry name" value="Cyclophilin-like_dom_sf"/>
</dbReference>
<evidence type="ECO:0000313" key="2">
    <source>
        <dbReference type="Proteomes" id="UP001497623"/>
    </source>
</evidence>
<dbReference type="Proteomes" id="UP001497623">
    <property type="component" value="Unassembled WGS sequence"/>
</dbReference>
<dbReference type="SUPFAM" id="SSF50891">
    <property type="entry name" value="Cyclophilin-like"/>
    <property type="match status" value="1"/>
</dbReference>
<feature type="non-terminal residue" evidence="1">
    <location>
        <position position="1"/>
    </location>
</feature>
<gene>
    <name evidence="1" type="ORF">MNOR_LOCUS30540</name>
</gene>
<evidence type="ECO:0000313" key="1">
    <source>
        <dbReference type="EMBL" id="CAL4150138.1"/>
    </source>
</evidence>
<dbReference type="AlphaFoldDB" id="A0AAV2S0B7"/>
<comment type="caution">
    <text evidence="1">The sequence shown here is derived from an EMBL/GenBank/DDBJ whole genome shotgun (WGS) entry which is preliminary data.</text>
</comment>
<reference evidence="1 2" key="1">
    <citation type="submission" date="2024-05" db="EMBL/GenBank/DDBJ databases">
        <authorList>
            <person name="Wallberg A."/>
        </authorList>
    </citation>
    <scope>NUCLEOTIDE SEQUENCE [LARGE SCALE GENOMIC DNA]</scope>
</reference>